<dbReference type="InterPro" id="IPR017232">
    <property type="entry name" value="NtrY"/>
</dbReference>
<dbReference type="InterPro" id="IPR003594">
    <property type="entry name" value="HATPase_dom"/>
</dbReference>
<dbReference type="InterPro" id="IPR005467">
    <property type="entry name" value="His_kinase_dom"/>
</dbReference>
<evidence type="ECO:0000256" key="8">
    <source>
        <dbReference type="ARBA" id="ARBA00022741"/>
    </source>
</evidence>
<evidence type="ECO:0000256" key="14">
    <source>
        <dbReference type="SAM" id="MobiDB-lite"/>
    </source>
</evidence>
<reference evidence="18 19" key="1">
    <citation type="submission" date="2019-03" db="EMBL/GenBank/DDBJ databases">
        <title>Genomic Encyclopedia of Type Strains, Phase IV (KMG-IV): sequencing the most valuable type-strain genomes for metagenomic binning, comparative biology and taxonomic classification.</title>
        <authorList>
            <person name="Goeker M."/>
        </authorList>
    </citation>
    <scope>NUCLEOTIDE SEQUENCE [LARGE SCALE GENOMIC DNA]</scope>
    <source>
        <strain evidence="18 19">DSM 16326</strain>
    </source>
</reference>
<dbReference type="GO" id="GO:0005886">
    <property type="term" value="C:plasma membrane"/>
    <property type="evidence" value="ECO:0007669"/>
    <property type="project" value="UniProtKB-SubCell"/>
</dbReference>
<dbReference type="InterPro" id="IPR003661">
    <property type="entry name" value="HisK_dim/P_dom"/>
</dbReference>
<feature type="transmembrane region" description="Helical" evidence="15">
    <location>
        <begin position="12"/>
        <end position="32"/>
    </location>
</feature>
<dbReference type="SUPFAM" id="SSF55785">
    <property type="entry name" value="PYP-like sensor domain (PAS domain)"/>
    <property type="match status" value="1"/>
</dbReference>
<dbReference type="InterPro" id="IPR035965">
    <property type="entry name" value="PAS-like_dom_sf"/>
</dbReference>
<sequence>MVIGSLIRKLFSGSAPIIILFVLLLTSLYLMSGATHNSALFGELYSLMLGVNILAIFLLLVLIGKSLWQLIQQYRRKDTGTRLTARLVVMFVILSVTPVSVVYYFSLDFIKRGIDSWFDVRVENALNDALELSQASLGVRMRELLRETQSLSRELANTPDNLSALKLNELHQETDASELTLFSRNGRIIASSNLESTQLLPARLDDTSLHMLRQGNDDIGLVPIRDSGLHFRAAVILPGPDAVTEPRILQALFPVNERINTLADSVQSAFSQYREVAYLRTPLKYSFILTLSLVLLLSILVAIWAAFYAARRMVQPIYDLVEGTREVAAGNYDKRLPLPGKDELGFLVRSFNEMTHKIAIAQQQAQQSQQQLETQHAYLEAVLANLSSGVLTLDNRHTLNTHNLAASQILNLDLSRYQGARLDTLADAEPATRQLVNAITQYLDAGEQEWQEQVTLFGPNGRKVLMCRGTPLPHSSDRESGSIIVFDDITALIQAQRNAAWGEVARRLAHEIKNPLTPIQLAAERLRHKYLKTMPQDDANVLDRSTHTIVQQVETLKEMVKAFSDYARMPELQLETLDLNTIIDEVLDLYRTSNNQIRFTLKLDPSMPQIEADAGRLRQVLHNLFKNALEAMDYARGSKLRVTTRCARQQNCRYVELKIEDSGPGIPEQLFDQLFDPYVTTKPRGSGLGLAIVKKIVEEHGGMLWAENSAAGGATVIIRLPVVSSGGEISDTMEPDSEQTINRDDDAAA</sequence>
<comment type="subcellular location">
    <subcellularLocation>
        <location evidence="2">Cell membrane</location>
        <topology evidence="2">Multi-pass membrane protein</topology>
    </subcellularLocation>
</comment>
<dbReference type="PANTHER" id="PTHR43065:SF10">
    <property type="entry name" value="PEROXIDE STRESS-ACTIVATED HISTIDINE KINASE MAK3"/>
    <property type="match status" value="1"/>
</dbReference>
<dbReference type="GO" id="GO:0000155">
    <property type="term" value="F:phosphorelay sensor kinase activity"/>
    <property type="evidence" value="ECO:0007669"/>
    <property type="project" value="InterPro"/>
</dbReference>
<evidence type="ECO:0000256" key="4">
    <source>
        <dbReference type="ARBA" id="ARBA00022475"/>
    </source>
</evidence>
<keyword evidence="13 15" id="KW-0472">Membrane</keyword>
<dbReference type="GO" id="GO:0005524">
    <property type="term" value="F:ATP binding"/>
    <property type="evidence" value="ECO:0007669"/>
    <property type="project" value="UniProtKB-KW"/>
</dbReference>
<keyword evidence="7 15" id="KW-0812">Transmembrane</keyword>
<dbReference type="Pfam" id="PF00672">
    <property type="entry name" value="HAMP"/>
    <property type="match status" value="1"/>
</dbReference>
<feature type="domain" description="HAMP" evidence="17">
    <location>
        <begin position="311"/>
        <end position="363"/>
    </location>
</feature>
<dbReference type="AlphaFoldDB" id="A0A4R8IW21"/>
<accession>A0A4R8IW21</accession>
<dbReference type="InterPro" id="IPR004358">
    <property type="entry name" value="Sig_transdc_His_kin-like_C"/>
</dbReference>
<keyword evidence="19" id="KW-1185">Reference proteome</keyword>
<dbReference type="Gene3D" id="6.10.340.10">
    <property type="match status" value="1"/>
</dbReference>
<name>A0A4R8IW21_9GAMM</name>
<dbReference type="SMART" id="SM00304">
    <property type="entry name" value="HAMP"/>
    <property type="match status" value="1"/>
</dbReference>
<dbReference type="SUPFAM" id="SSF47384">
    <property type="entry name" value="Homodimeric domain of signal transducing histidine kinase"/>
    <property type="match status" value="1"/>
</dbReference>
<feature type="domain" description="Histidine kinase" evidence="16">
    <location>
        <begin position="507"/>
        <end position="724"/>
    </location>
</feature>
<gene>
    <name evidence="18" type="ORF">EDC23_0069</name>
</gene>
<feature type="transmembrane region" description="Helical" evidence="15">
    <location>
        <begin position="83"/>
        <end position="105"/>
    </location>
</feature>
<evidence type="ECO:0000256" key="9">
    <source>
        <dbReference type="ARBA" id="ARBA00022777"/>
    </source>
</evidence>
<keyword evidence="8" id="KW-0547">Nucleotide-binding</keyword>
<evidence type="ECO:0000259" key="16">
    <source>
        <dbReference type="PROSITE" id="PS50109"/>
    </source>
</evidence>
<dbReference type="SMART" id="SM00387">
    <property type="entry name" value="HATPase_c"/>
    <property type="match status" value="1"/>
</dbReference>
<feature type="transmembrane region" description="Helical" evidence="15">
    <location>
        <begin position="44"/>
        <end position="63"/>
    </location>
</feature>
<feature type="transmembrane region" description="Helical" evidence="15">
    <location>
        <begin position="285"/>
        <end position="310"/>
    </location>
</feature>
<evidence type="ECO:0000256" key="2">
    <source>
        <dbReference type="ARBA" id="ARBA00004651"/>
    </source>
</evidence>
<evidence type="ECO:0000313" key="18">
    <source>
        <dbReference type="EMBL" id="TDY03700.1"/>
    </source>
</evidence>
<dbReference type="InterPro" id="IPR036097">
    <property type="entry name" value="HisK_dim/P_sf"/>
</dbReference>
<protein>
    <recommendedName>
        <fullName evidence="3">histidine kinase</fullName>
        <ecNumber evidence="3">2.7.13.3</ecNumber>
    </recommendedName>
</protein>
<keyword evidence="4" id="KW-1003">Cell membrane</keyword>
<keyword evidence="6" id="KW-0808">Transferase</keyword>
<dbReference type="EMBL" id="SOQX01000001">
    <property type="protein sequence ID" value="TDY03700.1"/>
    <property type="molecule type" value="Genomic_DNA"/>
</dbReference>
<evidence type="ECO:0000256" key="13">
    <source>
        <dbReference type="ARBA" id="ARBA00023136"/>
    </source>
</evidence>
<dbReference type="SUPFAM" id="SSF55874">
    <property type="entry name" value="ATPase domain of HSP90 chaperone/DNA topoisomerase II/histidine kinase"/>
    <property type="match status" value="1"/>
</dbReference>
<dbReference type="PROSITE" id="PS50885">
    <property type="entry name" value="HAMP"/>
    <property type="match status" value="1"/>
</dbReference>
<comment type="caution">
    <text evidence="18">The sequence shown here is derived from an EMBL/GenBank/DDBJ whole genome shotgun (WGS) entry which is preliminary data.</text>
</comment>
<dbReference type="Pfam" id="PF08448">
    <property type="entry name" value="PAS_4"/>
    <property type="match status" value="1"/>
</dbReference>
<evidence type="ECO:0000256" key="3">
    <source>
        <dbReference type="ARBA" id="ARBA00012438"/>
    </source>
</evidence>
<dbReference type="SUPFAM" id="SSF158472">
    <property type="entry name" value="HAMP domain-like"/>
    <property type="match status" value="1"/>
</dbReference>
<dbReference type="InterPro" id="IPR045671">
    <property type="entry name" value="NtrY-like_N"/>
</dbReference>
<evidence type="ECO:0000256" key="11">
    <source>
        <dbReference type="ARBA" id="ARBA00022989"/>
    </source>
</evidence>
<keyword evidence="5" id="KW-0597">Phosphoprotein</keyword>
<keyword evidence="11 15" id="KW-1133">Transmembrane helix</keyword>
<dbReference type="Gene3D" id="3.30.565.10">
    <property type="entry name" value="Histidine kinase-like ATPase, C-terminal domain"/>
    <property type="match status" value="1"/>
</dbReference>
<evidence type="ECO:0000259" key="17">
    <source>
        <dbReference type="PROSITE" id="PS50885"/>
    </source>
</evidence>
<dbReference type="PRINTS" id="PR00344">
    <property type="entry name" value="BCTRLSENSOR"/>
</dbReference>
<keyword evidence="9 18" id="KW-0418">Kinase</keyword>
<dbReference type="RefSeq" id="WP_208321232.1">
    <property type="nucleotide sequence ID" value="NZ_SOQX01000001.1"/>
</dbReference>
<organism evidence="18 19">
    <name type="scientific">Thiohalophilus thiocyanatoxydans</name>
    <dbReference type="NCBI Taxonomy" id="381308"/>
    <lineage>
        <taxon>Bacteria</taxon>
        <taxon>Pseudomonadati</taxon>
        <taxon>Pseudomonadota</taxon>
        <taxon>Gammaproteobacteria</taxon>
        <taxon>Thiohalomonadales</taxon>
        <taxon>Thiohalophilaceae</taxon>
        <taxon>Thiohalophilus</taxon>
    </lineage>
</organism>
<dbReference type="InterPro" id="IPR013656">
    <property type="entry name" value="PAS_4"/>
</dbReference>
<dbReference type="CDD" id="cd06225">
    <property type="entry name" value="HAMP"/>
    <property type="match status" value="1"/>
</dbReference>
<evidence type="ECO:0000256" key="1">
    <source>
        <dbReference type="ARBA" id="ARBA00000085"/>
    </source>
</evidence>
<dbReference type="Pfam" id="PF19312">
    <property type="entry name" value="NtrY_N"/>
    <property type="match status" value="1"/>
</dbReference>
<keyword evidence="10" id="KW-0067">ATP-binding</keyword>
<dbReference type="EC" id="2.7.13.3" evidence="3"/>
<evidence type="ECO:0000256" key="10">
    <source>
        <dbReference type="ARBA" id="ARBA00022840"/>
    </source>
</evidence>
<comment type="catalytic activity">
    <reaction evidence="1">
        <text>ATP + protein L-histidine = ADP + protein N-phospho-L-histidine.</text>
        <dbReference type="EC" id="2.7.13.3"/>
    </reaction>
</comment>
<dbReference type="PIRSF" id="PIRSF037532">
    <property type="entry name" value="STHK_NtrY"/>
    <property type="match status" value="1"/>
</dbReference>
<evidence type="ECO:0000256" key="5">
    <source>
        <dbReference type="ARBA" id="ARBA00022553"/>
    </source>
</evidence>
<dbReference type="Proteomes" id="UP000294914">
    <property type="component" value="Unassembled WGS sequence"/>
</dbReference>
<dbReference type="InterPro" id="IPR036890">
    <property type="entry name" value="HATPase_C_sf"/>
</dbReference>
<dbReference type="Pfam" id="PF00512">
    <property type="entry name" value="HisKA"/>
    <property type="match status" value="1"/>
</dbReference>
<keyword evidence="12" id="KW-0902">Two-component regulatory system</keyword>
<dbReference type="CDD" id="cd00082">
    <property type="entry name" value="HisKA"/>
    <property type="match status" value="1"/>
</dbReference>
<dbReference type="PROSITE" id="PS50109">
    <property type="entry name" value="HIS_KIN"/>
    <property type="match status" value="1"/>
</dbReference>
<proteinExistence type="predicted"/>
<dbReference type="SMART" id="SM00388">
    <property type="entry name" value="HisKA"/>
    <property type="match status" value="1"/>
</dbReference>
<dbReference type="PANTHER" id="PTHR43065">
    <property type="entry name" value="SENSOR HISTIDINE KINASE"/>
    <property type="match status" value="1"/>
</dbReference>
<dbReference type="Pfam" id="PF02518">
    <property type="entry name" value="HATPase_c"/>
    <property type="match status" value="1"/>
</dbReference>
<dbReference type="InterPro" id="IPR003660">
    <property type="entry name" value="HAMP_dom"/>
</dbReference>
<dbReference type="Gene3D" id="1.10.287.130">
    <property type="match status" value="1"/>
</dbReference>
<evidence type="ECO:0000256" key="6">
    <source>
        <dbReference type="ARBA" id="ARBA00022679"/>
    </source>
</evidence>
<evidence type="ECO:0000313" key="19">
    <source>
        <dbReference type="Proteomes" id="UP000294914"/>
    </source>
</evidence>
<evidence type="ECO:0000256" key="7">
    <source>
        <dbReference type="ARBA" id="ARBA00022692"/>
    </source>
</evidence>
<evidence type="ECO:0000256" key="12">
    <source>
        <dbReference type="ARBA" id="ARBA00023012"/>
    </source>
</evidence>
<dbReference type="Gene3D" id="3.30.450.20">
    <property type="entry name" value="PAS domain"/>
    <property type="match status" value="1"/>
</dbReference>
<feature type="region of interest" description="Disordered" evidence="14">
    <location>
        <begin position="728"/>
        <end position="749"/>
    </location>
</feature>
<evidence type="ECO:0000256" key="15">
    <source>
        <dbReference type="SAM" id="Phobius"/>
    </source>
</evidence>